<reference evidence="3" key="1">
    <citation type="submission" date="2022-11" db="UniProtKB">
        <authorList>
            <consortium name="WormBaseParasite"/>
        </authorList>
    </citation>
    <scope>IDENTIFICATION</scope>
</reference>
<dbReference type="AlphaFoldDB" id="A0A914YG44"/>
<dbReference type="Pfam" id="PF04727">
    <property type="entry name" value="ELMO_CED12"/>
    <property type="match status" value="1"/>
</dbReference>
<name>A0A914YG44_9BILA</name>
<evidence type="ECO:0000259" key="1">
    <source>
        <dbReference type="PROSITE" id="PS51335"/>
    </source>
</evidence>
<dbReference type="PANTHER" id="PTHR12771">
    <property type="entry name" value="ENGULFMENT AND CELL MOTILITY"/>
    <property type="match status" value="1"/>
</dbReference>
<dbReference type="PANTHER" id="PTHR12771:SF2">
    <property type="entry name" value="ELMO DOMAIN-CONTAINING PROTEIN 3"/>
    <property type="match status" value="1"/>
</dbReference>
<feature type="domain" description="ELMO" evidence="1">
    <location>
        <begin position="81"/>
        <end position="236"/>
    </location>
</feature>
<dbReference type="WBParaSite" id="PSU_v2.g18288.t1">
    <property type="protein sequence ID" value="PSU_v2.g18288.t1"/>
    <property type="gene ID" value="PSU_v2.g18288"/>
</dbReference>
<dbReference type="Proteomes" id="UP000887577">
    <property type="component" value="Unplaced"/>
</dbReference>
<evidence type="ECO:0000313" key="2">
    <source>
        <dbReference type="Proteomes" id="UP000887577"/>
    </source>
</evidence>
<accession>A0A914YG44</accession>
<organism evidence="2 3">
    <name type="scientific">Panagrolaimus superbus</name>
    <dbReference type="NCBI Taxonomy" id="310955"/>
    <lineage>
        <taxon>Eukaryota</taxon>
        <taxon>Metazoa</taxon>
        <taxon>Ecdysozoa</taxon>
        <taxon>Nematoda</taxon>
        <taxon>Chromadorea</taxon>
        <taxon>Rhabditida</taxon>
        <taxon>Tylenchina</taxon>
        <taxon>Panagrolaimomorpha</taxon>
        <taxon>Panagrolaimoidea</taxon>
        <taxon>Panagrolaimidae</taxon>
        <taxon>Panagrolaimus</taxon>
    </lineage>
</organism>
<sequence length="247" mass="28215">MARYYTSSKNGQDVIDITQVRFNSIVPDVPNSRASSYYDDSETNVAPCSFQSVWARLSTENISNEKVKRNVSVPFSESNPLHWEILCSFYKHIMDTGRKPVPRYGSHWENVGFQGEDPASDLRGVGMLGLCQLLFLSSNALSPQLALQLFELSIDKVHHFPLAVVGLNFTQFILEHVKEGRLNRLAVQENSYVSVINGIYRGCFITFYKLWKTRNCTILDFSKIANEIKVQIKQRPKFLLNMAVLRQ</sequence>
<dbReference type="InterPro" id="IPR006816">
    <property type="entry name" value="ELMO_dom"/>
</dbReference>
<keyword evidence="2" id="KW-1185">Reference proteome</keyword>
<dbReference type="PROSITE" id="PS51335">
    <property type="entry name" value="ELMO"/>
    <property type="match status" value="1"/>
</dbReference>
<evidence type="ECO:0000313" key="3">
    <source>
        <dbReference type="WBParaSite" id="PSU_v2.g18288.t1"/>
    </source>
</evidence>
<dbReference type="InterPro" id="IPR050868">
    <property type="entry name" value="ELMO_domain-containing"/>
</dbReference>
<proteinExistence type="predicted"/>
<protein>
    <submittedName>
        <fullName evidence="3">ELMO domain-containing protein</fullName>
    </submittedName>
</protein>